<keyword evidence="1" id="KW-1133">Transmembrane helix</keyword>
<organism evidence="2 3">
    <name type="scientific">Frateuria aurantia (strain ATCC 33424 / DSM 6220 / KCTC 2777 / LMG 1558 / NBRC 3245 / NCIMB 13370)</name>
    <name type="common">Acetobacter aurantius</name>
    <dbReference type="NCBI Taxonomy" id="767434"/>
    <lineage>
        <taxon>Bacteria</taxon>
        <taxon>Pseudomonadati</taxon>
        <taxon>Pseudomonadota</taxon>
        <taxon>Gammaproteobacteria</taxon>
        <taxon>Lysobacterales</taxon>
        <taxon>Rhodanobacteraceae</taxon>
        <taxon>Frateuria</taxon>
    </lineage>
</organism>
<keyword evidence="3" id="KW-1185">Reference proteome</keyword>
<reference evidence="2" key="1">
    <citation type="submission" date="2012-02" db="EMBL/GenBank/DDBJ databases">
        <title>The complete genome of Frateuria aurantia DSM 6220.</title>
        <authorList>
            <consortium name="US DOE Joint Genome Institute (JGI-PGF)"/>
            <person name="Lucas S."/>
            <person name="Copeland A."/>
            <person name="Lapidus A."/>
            <person name="Glavina del Rio T."/>
            <person name="Dalin E."/>
            <person name="Tice H."/>
            <person name="Bruce D."/>
            <person name="Goodwin L."/>
            <person name="Pitluck S."/>
            <person name="Peters L."/>
            <person name="Ovchinnikova G."/>
            <person name="Teshima H."/>
            <person name="Kyrpides N."/>
            <person name="Mavromatis K."/>
            <person name="Ivanova N."/>
            <person name="Brettin T."/>
            <person name="Detter J.C."/>
            <person name="Han C."/>
            <person name="Larimer F."/>
            <person name="Land M."/>
            <person name="Hauser L."/>
            <person name="Markowitz V."/>
            <person name="Cheng J.-F."/>
            <person name="Hugenholtz P."/>
            <person name="Woyke T."/>
            <person name="Wu D."/>
            <person name="Brambilla E."/>
            <person name="Klenk H.-P."/>
            <person name="Eisen J.A."/>
        </authorList>
    </citation>
    <scope>NUCLEOTIDE SEQUENCE</scope>
    <source>
        <strain evidence="2">DSM 6220</strain>
    </source>
</reference>
<dbReference type="AlphaFoldDB" id="H8L2I4"/>
<keyword evidence="1" id="KW-0472">Membrane</keyword>
<dbReference type="EMBL" id="CP003350">
    <property type="protein sequence ID" value="AFC85451.1"/>
    <property type="molecule type" value="Genomic_DNA"/>
</dbReference>
<gene>
    <name evidence="2" type="ordered locus">Fraau_0987</name>
</gene>
<dbReference type="KEGG" id="fau:Fraau_0987"/>
<dbReference type="RefSeq" id="WP_014402457.1">
    <property type="nucleotide sequence ID" value="NC_017033.1"/>
</dbReference>
<dbReference type="STRING" id="767434.Fraau_0987"/>
<dbReference type="HOGENOM" id="CLU_2716559_0_0_6"/>
<evidence type="ECO:0000313" key="2">
    <source>
        <dbReference type="EMBL" id="AFC85451.1"/>
    </source>
</evidence>
<sequence>MSKEAALAVAKISPPVAWLYGEITGFWQWMGGVNWGVVTGALTALYTLLMMIHLLAHWNQRGVRSEDDGNLP</sequence>
<name>H8L2I4_FRAAD</name>
<proteinExistence type="predicted"/>
<evidence type="ECO:0000313" key="3">
    <source>
        <dbReference type="Proteomes" id="UP000005234"/>
    </source>
</evidence>
<feature type="transmembrane region" description="Helical" evidence="1">
    <location>
        <begin position="35"/>
        <end position="56"/>
    </location>
</feature>
<accession>H8L2I4</accession>
<protein>
    <submittedName>
        <fullName evidence="2">Uncharacterized protein</fullName>
    </submittedName>
</protein>
<evidence type="ECO:0000256" key="1">
    <source>
        <dbReference type="SAM" id="Phobius"/>
    </source>
</evidence>
<dbReference type="Proteomes" id="UP000005234">
    <property type="component" value="Chromosome"/>
</dbReference>
<keyword evidence="1" id="KW-0812">Transmembrane</keyword>